<reference evidence="1" key="1">
    <citation type="journal article" date="2019" name="Sci. Rep.">
        <title>Draft genome of Tanacetum cinerariifolium, the natural source of mosquito coil.</title>
        <authorList>
            <person name="Yamashiro T."/>
            <person name="Shiraishi A."/>
            <person name="Satake H."/>
            <person name="Nakayama K."/>
        </authorList>
    </citation>
    <scope>NUCLEOTIDE SEQUENCE</scope>
</reference>
<comment type="caution">
    <text evidence="1">The sequence shown here is derived from an EMBL/GenBank/DDBJ whole genome shotgun (WGS) entry which is preliminary data.</text>
</comment>
<dbReference type="AlphaFoldDB" id="A0A699QV23"/>
<gene>
    <name evidence="1" type="ORF">Tci_848280</name>
</gene>
<name>A0A699QV23_TANCI</name>
<accession>A0A699QV23</accession>
<organism evidence="1">
    <name type="scientific">Tanacetum cinerariifolium</name>
    <name type="common">Dalmatian daisy</name>
    <name type="synonym">Chrysanthemum cinerariifolium</name>
    <dbReference type="NCBI Taxonomy" id="118510"/>
    <lineage>
        <taxon>Eukaryota</taxon>
        <taxon>Viridiplantae</taxon>
        <taxon>Streptophyta</taxon>
        <taxon>Embryophyta</taxon>
        <taxon>Tracheophyta</taxon>
        <taxon>Spermatophyta</taxon>
        <taxon>Magnoliopsida</taxon>
        <taxon>eudicotyledons</taxon>
        <taxon>Gunneridae</taxon>
        <taxon>Pentapetalae</taxon>
        <taxon>asterids</taxon>
        <taxon>campanulids</taxon>
        <taxon>Asterales</taxon>
        <taxon>Asteraceae</taxon>
        <taxon>Asteroideae</taxon>
        <taxon>Anthemideae</taxon>
        <taxon>Anthemidinae</taxon>
        <taxon>Tanacetum</taxon>
    </lineage>
</organism>
<sequence length="169" mass="18584">MSHESSPRVPSLDAFEGSMQQRLHKLMKLYTSLQMKQSQMADKIKDQDIEISGLKARVKSLKDKERRREESIQEDAPITGGIIDIREELGADKSTEKGSNDTKEMVNMLSSLKAVNILSSEGTKFSTASVSPADVFPTAGVPTVSGSFPTISVIFTTASMATPYTRRLR</sequence>
<protein>
    <submittedName>
        <fullName evidence="1">Uncharacterized protein</fullName>
    </submittedName>
</protein>
<proteinExistence type="predicted"/>
<dbReference type="EMBL" id="BKCJ011055682">
    <property type="protein sequence ID" value="GFC76310.1"/>
    <property type="molecule type" value="Genomic_DNA"/>
</dbReference>
<evidence type="ECO:0000313" key="1">
    <source>
        <dbReference type="EMBL" id="GFC76310.1"/>
    </source>
</evidence>
<feature type="non-terminal residue" evidence="1">
    <location>
        <position position="169"/>
    </location>
</feature>